<comment type="caution">
    <text evidence="2">The sequence shown here is derived from an EMBL/GenBank/DDBJ whole genome shotgun (WGS) entry which is preliminary data.</text>
</comment>
<dbReference type="Proteomes" id="UP001201985">
    <property type="component" value="Unassembled WGS sequence"/>
</dbReference>
<dbReference type="InterPro" id="IPR003781">
    <property type="entry name" value="CoA-bd"/>
</dbReference>
<dbReference type="RefSeq" id="WP_120008631.1">
    <property type="nucleotide sequence ID" value="NZ_JALBUU010000004.1"/>
</dbReference>
<dbReference type="InterPro" id="IPR036291">
    <property type="entry name" value="NAD(P)-bd_dom_sf"/>
</dbReference>
<gene>
    <name evidence="2" type="ORF">MON41_12440</name>
</gene>
<evidence type="ECO:0000313" key="2">
    <source>
        <dbReference type="EMBL" id="MCI0754565.1"/>
    </source>
</evidence>
<dbReference type="Pfam" id="PF13380">
    <property type="entry name" value="CoA_binding_2"/>
    <property type="match status" value="1"/>
</dbReference>
<proteinExistence type="predicted"/>
<reference evidence="2 3" key="1">
    <citation type="submission" date="2022-03" db="EMBL/GenBank/DDBJ databases">
        <title>Complete genome analysis of Roseomonas KG 17.1 : a prolific producer of plant growth promoters.</title>
        <authorList>
            <person name="Saadouli I."/>
            <person name="Najjari A."/>
            <person name="Mosbah A."/>
            <person name="Ouzari H.I."/>
        </authorList>
    </citation>
    <scope>NUCLEOTIDE SEQUENCE [LARGE SCALE GENOMIC DNA]</scope>
    <source>
        <strain evidence="2 3">KG17-1</strain>
    </source>
</reference>
<dbReference type="SMART" id="SM00881">
    <property type="entry name" value="CoA_binding"/>
    <property type="match status" value="1"/>
</dbReference>
<evidence type="ECO:0000259" key="1">
    <source>
        <dbReference type="SMART" id="SM00881"/>
    </source>
</evidence>
<name>A0ABS9W5J5_9PROT</name>
<dbReference type="EMBL" id="JALBUU010000004">
    <property type="protein sequence ID" value="MCI0754565.1"/>
    <property type="molecule type" value="Genomic_DNA"/>
</dbReference>
<dbReference type="PANTHER" id="PTHR33303:SF2">
    <property type="entry name" value="COA-BINDING DOMAIN-CONTAINING PROTEIN"/>
    <property type="match status" value="1"/>
</dbReference>
<protein>
    <submittedName>
        <fullName evidence="2">CoA-binding protein</fullName>
    </submittedName>
</protein>
<evidence type="ECO:0000313" key="3">
    <source>
        <dbReference type="Proteomes" id="UP001201985"/>
    </source>
</evidence>
<organism evidence="2 3">
    <name type="scientific">Teichococcus vastitatis</name>
    <dbReference type="NCBI Taxonomy" id="2307076"/>
    <lineage>
        <taxon>Bacteria</taxon>
        <taxon>Pseudomonadati</taxon>
        <taxon>Pseudomonadota</taxon>
        <taxon>Alphaproteobacteria</taxon>
        <taxon>Acetobacterales</taxon>
        <taxon>Roseomonadaceae</taxon>
        <taxon>Roseomonas</taxon>
    </lineage>
</organism>
<keyword evidence="3" id="KW-1185">Reference proteome</keyword>
<dbReference type="SUPFAM" id="SSF51735">
    <property type="entry name" value="NAD(P)-binding Rossmann-fold domains"/>
    <property type="match status" value="1"/>
</dbReference>
<dbReference type="Gene3D" id="3.40.50.720">
    <property type="entry name" value="NAD(P)-binding Rossmann-like Domain"/>
    <property type="match status" value="1"/>
</dbReference>
<dbReference type="PANTHER" id="PTHR33303">
    <property type="entry name" value="CYTOPLASMIC PROTEIN-RELATED"/>
    <property type="match status" value="1"/>
</dbReference>
<feature type="domain" description="CoA-binding" evidence="1">
    <location>
        <begin position="15"/>
        <end position="108"/>
    </location>
</feature>
<accession>A0ABS9W5J5</accession>
<sequence length="143" mass="14913">MSIDGLDDDTIRRLLLNTRRIAVVGASGNPMRPSNGVTGFLVGRGFEVTPVNPGLAGQTLHGATVAASLEDAAPLELVDIFRRSEEAGKVVDEAIRLGARAVWMQLGVVDEAAAARARAAGLVAVMDRCPAIEWPRLGLSAGA</sequence>